<organism evidence="1">
    <name type="scientific">Rhizophora mucronata</name>
    <name type="common">Asiatic mangrove</name>
    <dbReference type="NCBI Taxonomy" id="61149"/>
    <lineage>
        <taxon>Eukaryota</taxon>
        <taxon>Viridiplantae</taxon>
        <taxon>Streptophyta</taxon>
        <taxon>Embryophyta</taxon>
        <taxon>Tracheophyta</taxon>
        <taxon>Spermatophyta</taxon>
        <taxon>Magnoliopsida</taxon>
        <taxon>eudicotyledons</taxon>
        <taxon>Gunneridae</taxon>
        <taxon>Pentapetalae</taxon>
        <taxon>rosids</taxon>
        <taxon>fabids</taxon>
        <taxon>Malpighiales</taxon>
        <taxon>Rhizophoraceae</taxon>
        <taxon>Rhizophora</taxon>
    </lineage>
</organism>
<reference evidence="1" key="1">
    <citation type="submission" date="2018-02" db="EMBL/GenBank/DDBJ databases">
        <title>Rhizophora mucronata_Transcriptome.</title>
        <authorList>
            <person name="Meera S.P."/>
            <person name="Sreeshan A."/>
            <person name="Augustine A."/>
        </authorList>
    </citation>
    <scope>NUCLEOTIDE SEQUENCE</scope>
    <source>
        <tissue evidence="1">Leaf</tissue>
    </source>
</reference>
<protein>
    <submittedName>
        <fullName evidence="1">Uncharacterized protein</fullName>
    </submittedName>
</protein>
<sequence>MGRERNFFGPYDP</sequence>
<proteinExistence type="predicted"/>
<accession>A0A2P2Q1N0</accession>
<evidence type="ECO:0000313" key="1">
    <source>
        <dbReference type="EMBL" id="MBX60888.1"/>
    </source>
</evidence>
<dbReference type="EMBL" id="GGEC01080404">
    <property type="protein sequence ID" value="MBX60888.1"/>
    <property type="molecule type" value="Transcribed_RNA"/>
</dbReference>
<name>A0A2P2Q1N0_RHIMU</name>